<dbReference type="Pfam" id="PF02310">
    <property type="entry name" value="B12-binding"/>
    <property type="match status" value="1"/>
</dbReference>
<accession>A0ABT9JCM5</accession>
<protein>
    <submittedName>
        <fullName evidence="2">Cobalamin-dependent protein</fullName>
    </submittedName>
</protein>
<comment type="caution">
    <text evidence="2">The sequence shown here is derived from an EMBL/GenBank/DDBJ whole genome shotgun (WGS) entry which is preliminary data.</text>
</comment>
<dbReference type="Gene3D" id="3.40.50.280">
    <property type="entry name" value="Cobalamin-binding domain"/>
    <property type="match status" value="1"/>
</dbReference>
<dbReference type="InterPro" id="IPR036724">
    <property type="entry name" value="Cobalamin-bd_sf"/>
</dbReference>
<evidence type="ECO:0000259" key="1">
    <source>
        <dbReference type="PROSITE" id="PS51332"/>
    </source>
</evidence>
<dbReference type="Proteomes" id="UP001224997">
    <property type="component" value="Unassembled WGS sequence"/>
</dbReference>
<evidence type="ECO:0000313" key="2">
    <source>
        <dbReference type="EMBL" id="MDP5307365.1"/>
    </source>
</evidence>
<sequence length="271" mass="29094">MGKEATRAVQPGLDGRRTALDAVVLAALRKVVDAGQRPRSRCDWIDALCEALRADCDSAHVAVLNAIIASGIERDDVFRSLIPEVARRIGEMWVTDSASFVDVTVAAGRLQRLYRDHDAGGDWESRTIPLGQSALMVVPSFEDHSLGAFAAASQFRKHGIWVHMAIGLEAAELAEVIKARRFSMVGMSLATAQSVESARLLIHFLRASIDDLPPVVVGGRAADLLNNVARRTGADYTALSPREAINRCGLASVSPAWSGMSHDQAEATAAE</sequence>
<name>A0ABT9JCM5_9RHOB</name>
<organism evidence="2 3">
    <name type="scientific">Paracoccus spongiarum</name>
    <dbReference type="NCBI Taxonomy" id="3064387"/>
    <lineage>
        <taxon>Bacteria</taxon>
        <taxon>Pseudomonadati</taxon>
        <taxon>Pseudomonadota</taxon>
        <taxon>Alphaproteobacteria</taxon>
        <taxon>Rhodobacterales</taxon>
        <taxon>Paracoccaceae</taxon>
        <taxon>Paracoccus</taxon>
    </lineage>
</organism>
<proteinExistence type="predicted"/>
<reference evidence="2 3" key="1">
    <citation type="submission" date="2023-08" db="EMBL/GenBank/DDBJ databases">
        <authorList>
            <person name="Park J.-S."/>
        </authorList>
    </citation>
    <scope>NUCLEOTIDE SEQUENCE [LARGE SCALE GENOMIC DNA]</scope>
    <source>
        <strain evidence="2 3">2205BS29-5</strain>
    </source>
</reference>
<gene>
    <name evidence="2" type="ORF">Q5Y72_09695</name>
</gene>
<evidence type="ECO:0000313" key="3">
    <source>
        <dbReference type="Proteomes" id="UP001224997"/>
    </source>
</evidence>
<dbReference type="SUPFAM" id="SSF52242">
    <property type="entry name" value="Cobalamin (vitamin B12)-binding domain"/>
    <property type="match status" value="1"/>
</dbReference>
<dbReference type="PROSITE" id="PS51332">
    <property type="entry name" value="B12_BINDING"/>
    <property type="match status" value="1"/>
</dbReference>
<dbReference type="EMBL" id="JAVAMQ010000007">
    <property type="protein sequence ID" value="MDP5307365.1"/>
    <property type="molecule type" value="Genomic_DNA"/>
</dbReference>
<feature type="domain" description="B12-binding" evidence="1">
    <location>
        <begin position="131"/>
        <end position="259"/>
    </location>
</feature>
<keyword evidence="3" id="KW-1185">Reference proteome</keyword>
<dbReference type="RefSeq" id="WP_305963209.1">
    <property type="nucleotide sequence ID" value="NZ_JAVAMQ010000007.1"/>
</dbReference>
<dbReference type="InterPro" id="IPR006158">
    <property type="entry name" value="Cobalamin-bd"/>
</dbReference>